<dbReference type="Gene3D" id="2.30.29.30">
    <property type="entry name" value="Pleckstrin-homology domain (PH domain)/Phosphotyrosine-binding domain (PTB)"/>
    <property type="match status" value="1"/>
</dbReference>
<feature type="compositionally biased region" description="Pro residues" evidence="2">
    <location>
        <begin position="312"/>
        <end position="327"/>
    </location>
</feature>
<dbReference type="PROSITE" id="PS51082">
    <property type="entry name" value="WH2"/>
    <property type="match status" value="1"/>
</dbReference>
<name>A0ABR4NNQ1_9SACH</name>
<feature type="compositionally biased region" description="Polar residues" evidence="2">
    <location>
        <begin position="396"/>
        <end position="407"/>
    </location>
</feature>
<feature type="compositionally biased region" description="Pro residues" evidence="2">
    <location>
        <begin position="375"/>
        <end position="393"/>
    </location>
</feature>
<feature type="compositionally biased region" description="Pro residues" evidence="2">
    <location>
        <begin position="440"/>
        <end position="456"/>
    </location>
</feature>
<protein>
    <submittedName>
        <fullName evidence="5">Proline-rich protein LAS17</fullName>
    </submittedName>
</protein>
<evidence type="ECO:0000313" key="6">
    <source>
        <dbReference type="Proteomes" id="UP001623330"/>
    </source>
</evidence>
<comment type="caution">
    <text evidence="5">The sequence shown here is derived from an EMBL/GenBank/DDBJ whole genome shotgun (WGS) entry which is preliminary data.</text>
</comment>
<reference evidence="5 6" key="1">
    <citation type="submission" date="2024-05" db="EMBL/GenBank/DDBJ databases">
        <title>Long read based assembly of the Candida bracarensis genome reveals expanded adhesin content.</title>
        <authorList>
            <person name="Marcet-Houben M."/>
            <person name="Ksiezopolska E."/>
            <person name="Gabaldon T."/>
        </authorList>
    </citation>
    <scope>NUCLEOTIDE SEQUENCE [LARGE SCALE GENOMIC DNA]</scope>
    <source>
        <strain evidence="5 6">CBM6</strain>
    </source>
</reference>
<keyword evidence="1" id="KW-0597">Phosphoprotein</keyword>
<dbReference type="Proteomes" id="UP001623330">
    <property type="component" value="Unassembled WGS sequence"/>
</dbReference>
<keyword evidence="6" id="KW-1185">Reference proteome</keyword>
<feature type="compositionally biased region" description="Low complexity" evidence="2">
    <location>
        <begin position="602"/>
        <end position="611"/>
    </location>
</feature>
<evidence type="ECO:0000259" key="3">
    <source>
        <dbReference type="PROSITE" id="PS50229"/>
    </source>
</evidence>
<dbReference type="InterPro" id="IPR003124">
    <property type="entry name" value="WH2_dom"/>
</dbReference>
<feature type="region of interest" description="Disordered" evidence="2">
    <location>
        <begin position="176"/>
        <end position="630"/>
    </location>
</feature>
<evidence type="ECO:0000313" key="5">
    <source>
        <dbReference type="EMBL" id="KAL3229595.1"/>
    </source>
</evidence>
<dbReference type="PROSITE" id="PS50229">
    <property type="entry name" value="WH1"/>
    <property type="match status" value="1"/>
</dbReference>
<dbReference type="Pfam" id="PF02205">
    <property type="entry name" value="WH2"/>
    <property type="match status" value="1"/>
</dbReference>
<dbReference type="SUPFAM" id="SSF50729">
    <property type="entry name" value="PH domain-like"/>
    <property type="match status" value="1"/>
</dbReference>
<dbReference type="Pfam" id="PF00568">
    <property type="entry name" value="WH1"/>
    <property type="match status" value="1"/>
</dbReference>
<feature type="compositionally biased region" description="Gly residues" evidence="2">
    <location>
        <begin position="591"/>
        <end position="601"/>
    </location>
</feature>
<dbReference type="CDD" id="cd01205">
    <property type="entry name" value="EVH1_WASP-like"/>
    <property type="match status" value="1"/>
</dbReference>
<organism evidence="5 6">
    <name type="scientific">Nakaseomyces bracarensis</name>
    <dbReference type="NCBI Taxonomy" id="273131"/>
    <lineage>
        <taxon>Eukaryota</taxon>
        <taxon>Fungi</taxon>
        <taxon>Dikarya</taxon>
        <taxon>Ascomycota</taxon>
        <taxon>Saccharomycotina</taxon>
        <taxon>Saccharomycetes</taxon>
        <taxon>Saccharomycetales</taxon>
        <taxon>Saccharomycetaceae</taxon>
        <taxon>Nakaseomyces</taxon>
    </lineage>
</organism>
<feature type="compositionally biased region" description="Polar residues" evidence="2">
    <location>
        <begin position="329"/>
        <end position="346"/>
    </location>
</feature>
<feature type="compositionally biased region" description="Pro residues" evidence="2">
    <location>
        <begin position="480"/>
        <end position="489"/>
    </location>
</feature>
<dbReference type="InterPro" id="IPR011993">
    <property type="entry name" value="PH-like_dom_sf"/>
</dbReference>
<dbReference type="EMBL" id="JBEVYD010000011">
    <property type="protein sequence ID" value="KAL3229595.1"/>
    <property type="molecule type" value="Genomic_DNA"/>
</dbReference>
<feature type="domain" description="WH1" evidence="3">
    <location>
        <begin position="16"/>
        <end position="127"/>
    </location>
</feature>
<evidence type="ECO:0000259" key="4">
    <source>
        <dbReference type="PROSITE" id="PS51082"/>
    </source>
</evidence>
<evidence type="ECO:0000256" key="1">
    <source>
        <dbReference type="ARBA" id="ARBA00022553"/>
    </source>
</evidence>
<evidence type="ECO:0000256" key="2">
    <source>
        <dbReference type="SAM" id="MobiDB-lite"/>
    </source>
</evidence>
<sequence length="630" mass="66721">MGILTNADKEIIKRALPKSSNKIIDITVARLYIAYPNKEEWQFTGLSGAIALVDDLVGNTFFLKLVDIFGHRGVLWDQELYVNFEYNQDRTFFHTFEMEDCYAGLLFVDISDAAHFHKRVEKRHKYASRKTLNNKNAIAMTAKVKKENASKVVHGPRGEALIDNQRQRYALDNVEHIPNTKKKAPPPPPPVPAATTPEPEDFTTRERSTTVTTMDSGTPAPPNDSIVSSPVSEAPTNTTQSHTKHKVPPLPDNLTMAPPPPPVTAAPGQPPVVPGQPPSAPPRAQDTSQGSFPYPVPPSPAQSQPPAGNFPFPVPQPPQGNMSPPPQQFNQQYMPGQPVFGQQSRPVPQLPNRNARPVPQLPPAGNRPVPAAGGRPPPPPPSRRGPAPPPPPHRNVSGSAPTPSAPTHQRRGPAPPPPPRAGRPMPQLPNNTATPSPQFQQPPPQQYQQPPPPQYQQPPQQQYQQPPQQYQQPQSASAAAPPPPPPPPMMTSTPTAGGGAPPPPPPAFLSAAAANPSQPPPPPAMPAAGNGSGISESTGDPGRDALLASIRGAGGIGALKKVDKSQLDKPSVLLQEARGEPVASAQPTGGAAPGGPGGPGGSLADALAAALNQRKNKVSASDDYDNGDDW</sequence>
<feature type="domain" description="WH2" evidence="4">
    <location>
        <begin position="542"/>
        <end position="562"/>
    </location>
</feature>
<dbReference type="SMART" id="SM00461">
    <property type="entry name" value="WH1"/>
    <property type="match status" value="1"/>
</dbReference>
<feature type="compositionally biased region" description="Polar residues" evidence="2">
    <location>
        <begin position="225"/>
        <end position="241"/>
    </location>
</feature>
<proteinExistence type="predicted"/>
<feature type="compositionally biased region" description="Low complexity" evidence="2">
    <location>
        <begin position="363"/>
        <end position="374"/>
    </location>
</feature>
<dbReference type="InterPro" id="IPR000697">
    <property type="entry name" value="WH1/EVH1_dom"/>
</dbReference>
<accession>A0ABR4NNQ1</accession>
<dbReference type="InterPro" id="IPR033927">
    <property type="entry name" value="WASPfam_EVH1"/>
</dbReference>
<feature type="compositionally biased region" description="Pro residues" evidence="2">
    <location>
        <begin position="257"/>
        <end position="281"/>
    </location>
</feature>
<feature type="compositionally biased region" description="Low complexity" evidence="2">
    <location>
        <begin position="457"/>
        <end position="479"/>
    </location>
</feature>
<gene>
    <name evidence="5" type="ORF">RNJ44_01731</name>
</gene>